<evidence type="ECO:0000259" key="2">
    <source>
        <dbReference type="PROSITE" id="PS50888"/>
    </source>
</evidence>
<dbReference type="OrthoDB" id="6233288at2759"/>
<dbReference type="PANTHER" id="PTHR23349">
    <property type="entry name" value="BASIC HELIX-LOOP-HELIX TRANSCRIPTION FACTOR, TWIST"/>
    <property type="match status" value="1"/>
</dbReference>
<reference evidence="4" key="1">
    <citation type="submission" date="2011-08" db="EMBL/GenBank/DDBJ databases">
        <authorList>
            <person name="Rombauts S."/>
        </authorList>
    </citation>
    <scope>NUCLEOTIDE SEQUENCE</scope>
    <source>
        <strain evidence="4">London</strain>
    </source>
</reference>
<sequence length="178" mass="20016">MNSTRSRLNRSSRSSSSSSSSTEIGKNAARERSRVRSLRLAFHRLQNSIPKIPPDTKLSKLDVLLLATDYIASLTKQLSESEPLTETDIIEAKEPVDEKILHPIKKWPMRSRLYASADINSSYDSSSAVARVDSLDFPDSSCFLLDKIEPINTDEWDAVDFNIFYDDLSSLSSFPNLQ</sequence>
<dbReference type="InterPro" id="IPR050283">
    <property type="entry name" value="E-box_TF_Regulators"/>
</dbReference>
<evidence type="ECO:0000313" key="4">
    <source>
        <dbReference type="Proteomes" id="UP000015104"/>
    </source>
</evidence>
<feature type="region of interest" description="Disordered" evidence="1">
    <location>
        <begin position="1"/>
        <end position="31"/>
    </location>
</feature>
<dbReference type="Pfam" id="PF00010">
    <property type="entry name" value="HLH"/>
    <property type="match status" value="1"/>
</dbReference>
<dbReference type="AlphaFoldDB" id="T1KSP8"/>
<dbReference type="InterPro" id="IPR036638">
    <property type="entry name" value="HLH_DNA-bd_sf"/>
</dbReference>
<dbReference type="STRING" id="32264.T1KSP8"/>
<dbReference type="GO" id="GO:0032502">
    <property type="term" value="P:developmental process"/>
    <property type="evidence" value="ECO:0007669"/>
    <property type="project" value="TreeGrafter"/>
</dbReference>
<dbReference type="GO" id="GO:0000977">
    <property type="term" value="F:RNA polymerase II transcription regulatory region sequence-specific DNA binding"/>
    <property type="evidence" value="ECO:0007669"/>
    <property type="project" value="TreeGrafter"/>
</dbReference>
<dbReference type="EnsemblMetazoa" id="tetur20g00380.1">
    <property type="protein sequence ID" value="tetur20g00380.1"/>
    <property type="gene ID" value="tetur20g00380"/>
</dbReference>
<dbReference type="EMBL" id="CAEY01000505">
    <property type="status" value="NOT_ANNOTATED_CDS"/>
    <property type="molecule type" value="Genomic_DNA"/>
</dbReference>
<dbReference type="PROSITE" id="PS50888">
    <property type="entry name" value="BHLH"/>
    <property type="match status" value="1"/>
</dbReference>
<dbReference type="eggNOG" id="KOG4029">
    <property type="taxonomic scope" value="Eukaryota"/>
</dbReference>
<keyword evidence="4" id="KW-1185">Reference proteome</keyword>
<organism evidence="3 4">
    <name type="scientific">Tetranychus urticae</name>
    <name type="common">Two-spotted spider mite</name>
    <dbReference type="NCBI Taxonomy" id="32264"/>
    <lineage>
        <taxon>Eukaryota</taxon>
        <taxon>Metazoa</taxon>
        <taxon>Ecdysozoa</taxon>
        <taxon>Arthropoda</taxon>
        <taxon>Chelicerata</taxon>
        <taxon>Arachnida</taxon>
        <taxon>Acari</taxon>
        <taxon>Acariformes</taxon>
        <taxon>Trombidiformes</taxon>
        <taxon>Prostigmata</taxon>
        <taxon>Eleutherengona</taxon>
        <taxon>Raphignathae</taxon>
        <taxon>Tetranychoidea</taxon>
        <taxon>Tetranychidae</taxon>
        <taxon>Tetranychus</taxon>
    </lineage>
</organism>
<reference evidence="3" key="2">
    <citation type="submission" date="2015-06" db="UniProtKB">
        <authorList>
            <consortium name="EnsemblMetazoa"/>
        </authorList>
    </citation>
    <scope>IDENTIFICATION</scope>
</reference>
<dbReference type="SUPFAM" id="SSF47459">
    <property type="entry name" value="HLH, helix-loop-helix DNA-binding domain"/>
    <property type="match status" value="1"/>
</dbReference>
<feature type="compositionally biased region" description="Low complexity" evidence="1">
    <location>
        <begin position="1"/>
        <end position="22"/>
    </location>
</feature>
<proteinExistence type="predicted"/>
<gene>
    <name evidence="3" type="primary">107367091</name>
</gene>
<accession>T1KSP8</accession>
<dbReference type="PANTHER" id="PTHR23349:SF111">
    <property type="entry name" value="BHLH DOMAIN-CONTAINING PROTEIN"/>
    <property type="match status" value="1"/>
</dbReference>
<dbReference type="GO" id="GO:0000981">
    <property type="term" value="F:DNA-binding transcription factor activity, RNA polymerase II-specific"/>
    <property type="evidence" value="ECO:0007669"/>
    <property type="project" value="TreeGrafter"/>
</dbReference>
<dbReference type="OMA" id="IECKETM"/>
<feature type="domain" description="BHLH" evidence="2">
    <location>
        <begin position="22"/>
        <end position="74"/>
    </location>
</feature>
<dbReference type="KEGG" id="tut:107367091"/>
<dbReference type="HOGENOM" id="CLU_1512542_0_0_1"/>
<dbReference type="Gene3D" id="4.10.280.10">
    <property type="entry name" value="Helix-loop-helix DNA-binding domain"/>
    <property type="match status" value="1"/>
</dbReference>
<dbReference type="SMART" id="SM00353">
    <property type="entry name" value="HLH"/>
    <property type="match status" value="1"/>
</dbReference>
<dbReference type="Proteomes" id="UP000015104">
    <property type="component" value="Unassembled WGS sequence"/>
</dbReference>
<evidence type="ECO:0000313" key="3">
    <source>
        <dbReference type="EnsemblMetazoa" id="tetur20g00380.1"/>
    </source>
</evidence>
<name>T1KSP8_TETUR</name>
<dbReference type="InterPro" id="IPR011598">
    <property type="entry name" value="bHLH_dom"/>
</dbReference>
<evidence type="ECO:0000256" key="1">
    <source>
        <dbReference type="SAM" id="MobiDB-lite"/>
    </source>
</evidence>
<protein>
    <recommendedName>
        <fullName evidence="2">BHLH domain-containing protein</fullName>
    </recommendedName>
</protein>
<dbReference type="GO" id="GO:0046983">
    <property type="term" value="F:protein dimerization activity"/>
    <property type="evidence" value="ECO:0007669"/>
    <property type="project" value="InterPro"/>
</dbReference>